<keyword evidence="1" id="KW-1133">Transmembrane helix</keyword>
<dbReference type="EMBL" id="RHPJ01000004">
    <property type="protein sequence ID" value="TGO04010.1"/>
    <property type="molecule type" value="Genomic_DNA"/>
</dbReference>
<dbReference type="Proteomes" id="UP000297318">
    <property type="component" value="Unassembled WGS sequence"/>
</dbReference>
<keyword evidence="3" id="KW-1185">Reference proteome</keyword>
<dbReference type="AlphaFoldDB" id="A0A4Z1DYB6"/>
<dbReference type="InterPro" id="IPR019675">
    <property type="entry name" value="DUF2550"/>
</dbReference>
<keyword evidence="1" id="KW-0472">Membrane</keyword>
<evidence type="ECO:0000313" key="3">
    <source>
        <dbReference type="Proteomes" id="UP000297318"/>
    </source>
</evidence>
<name>A0A4Z1DYB6_9MICO</name>
<proteinExistence type="predicted"/>
<feature type="transmembrane region" description="Helical" evidence="1">
    <location>
        <begin position="6"/>
        <end position="25"/>
    </location>
</feature>
<evidence type="ECO:0000256" key="1">
    <source>
        <dbReference type="SAM" id="Phobius"/>
    </source>
</evidence>
<dbReference type="Pfam" id="PF10739">
    <property type="entry name" value="DUF2550"/>
    <property type="match status" value="1"/>
</dbReference>
<gene>
    <name evidence="2" type="ORF">SERN_2601</name>
</gene>
<comment type="caution">
    <text evidence="2">The sequence shown here is derived from an EMBL/GenBank/DDBJ whole genome shotgun (WGS) entry which is preliminary data.</text>
</comment>
<reference evidence="2 3" key="1">
    <citation type="submission" date="2018-11" db="EMBL/GenBank/DDBJ databases">
        <title>Complete genome sequencing of the Actinobacteria Serinibacter sp. K3-2.</title>
        <authorList>
            <person name="Rakitin A.L."/>
            <person name="Beletsky A.V."/>
            <person name="Mardanov A.V."/>
            <person name="Ravin N.V."/>
            <person name="Gromova A.S."/>
            <person name="Filippova S.N."/>
            <person name="Gal'Chenko V.F."/>
        </authorList>
    </citation>
    <scope>NUCLEOTIDE SEQUENCE [LARGE SCALE GENOMIC DNA]</scope>
    <source>
        <strain evidence="2 3">K3-2</strain>
    </source>
</reference>
<evidence type="ECO:0000313" key="2">
    <source>
        <dbReference type="EMBL" id="TGO04010.1"/>
    </source>
</evidence>
<sequence length="137" mass="14852">MPEALVIALAVAGAIGLIGAGAFYLRLRTLGLRVGSFECALRTPTGWASGIAHYGADALHWYRLVSLDPRPGQSWPRARLHVVSRDARDPEAAVTATRIFEVACEVDGHEFVLAMRAGQYSGLSSWLESQPPRELPL</sequence>
<accession>A0A4Z1DYB6</accession>
<protein>
    <submittedName>
        <fullName evidence="2">Putative secreted/membrane protein</fullName>
    </submittedName>
</protein>
<organism evidence="2 3">
    <name type="scientific">Serinibacter arcticus</name>
    <dbReference type="NCBI Taxonomy" id="1655435"/>
    <lineage>
        <taxon>Bacteria</taxon>
        <taxon>Bacillati</taxon>
        <taxon>Actinomycetota</taxon>
        <taxon>Actinomycetes</taxon>
        <taxon>Micrococcales</taxon>
        <taxon>Beutenbergiaceae</taxon>
        <taxon>Serinibacter</taxon>
    </lineage>
</organism>
<dbReference type="OrthoDB" id="3267160at2"/>
<dbReference type="RefSeq" id="WP_135850619.1">
    <property type="nucleotide sequence ID" value="NZ_RHPJ01000004.1"/>
</dbReference>
<keyword evidence="1" id="KW-0812">Transmembrane</keyword>